<organism evidence="1">
    <name type="scientific">Candidatus Kentrum sp. DK</name>
    <dbReference type="NCBI Taxonomy" id="2126562"/>
    <lineage>
        <taxon>Bacteria</taxon>
        <taxon>Pseudomonadati</taxon>
        <taxon>Pseudomonadota</taxon>
        <taxon>Gammaproteobacteria</taxon>
        <taxon>Candidatus Kentrum</taxon>
    </lineage>
</organism>
<evidence type="ECO:0000313" key="1">
    <source>
        <dbReference type="EMBL" id="VFJ68606.1"/>
    </source>
</evidence>
<sequence length="91" mass="10557">MPDKTTVSNARDYREIGEFWDAHDATEYGEEESVEFAIDIRSQRRYFVIDSSIDGQLYRKIRQIADQRGVSEGTFLNAIVQEKINQIEQAP</sequence>
<proteinExistence type="predicted"/>
<reference evidence="1" key="1">
    <citation type="submission" date="2019-02" db="EMBL/GenBank/DDBJ databases">
        <authorList>
            <person name="Gruber-Vodicka R. H."/>
            <person name="Seah K. B. B."/>
        </authorList>
    </citation>
    <scope>NUCLEOTIDE SEQUENCE</scope>
    <source>
        <strain evidence="1">BECK_DK161</strain>
    </source>
</reference>
<gene>
    <name evidence="1" type="ORF">BECKDK2373C_GA0170839_11883</name>
</gene>
<dbReference type="AlphaFoldDB" id="A0A450TLL1"/>
<name>A0A450TLL1_9GAMM</name>
<dbReference type="EMBL" id="CAADEY010000188">
    <property type="protein sequence ID" value="VFJ68606.1"/>
    <property type="molecule type" value="Genomic_DNA"/>
</dbReference>
<accession>A0A450TLL1</accession>
<protein>
    <submittedName>
        <fullName evidence="1">CopG antitoxin of type II toxin-antitoxin system</fullName>
    </submittedName>
</protein>